<evidence type="ECO:0000313" key="7">
    <source>
        <dbReference type="Proteomes" id="UP000295680"/>
    </source>
</evidence>
<proteinExistence type="predicted"/>
<reference evidence="6 7" key="1">
    <citation type="submission" date="2019-03" db="EMBL/GenBank/DDBJ databases">
        <title>Genomic Encyclopedia of Type Strains, Phase IV (KMG-IV): sequencing the most valuable type-strain genomes for metagenomic binning, comparative biology and taxonomic classification.</title>
        <authorList>
            <person name="Goeker M."/>
        </authorList>
    </citation>
    <scope>NUCLEOTIDE SEQUENCE [LARGE SCALE GENOMIC DNA]</scope>
    <source>
        <strain evidence="6 7">DSM 45934</strain>
    </source>
</reference>
<keyword evidence="7" id="KW-1185">Reference proteome</keyword>
<evidence type="ECO:0000256" key="1">
    <source>
        <dbReference type="ARBA" id="ARBA00023015"/>
    </source>
</evidence>
<dbReference type="Gene3D" id="1.10.357.10">
    <property type="entry name" value="Tetracycline Repressor, domain 2"/>
    <property type="match status" value="1"/>
</dbReference>
<evidence type="ECO:0000256" key="4">
    <source>
        <dbReference type="PROSITE-ProRule" id="PRU00335"/>
    </source>
</evidence>
<dbReference type="Proteomes" id="UP000295680">
    <property type="component" value="Unassembled WGS sequence"/>
</dbReference>
<dbReference type="GO" id="GO:0003700">
    <property type="term" value="F:DNA-binding transcription factor activity"/>
    <property type="evidence" value="ECO:0007669"/>
    <property type="project" value="TreeGrafter"/>
</dbReference>
<evidence type="ECO:0000259" key="5">
    <source>
        <dbReference type="PROSITE" id="PS50977"/>
    </source>
</evidence>
<organism evidence="6 7">
    <name type="scientific">Actinocrispum wychmicini</name>
    <dbReference type="NCBI Taxonomy" id="1213861"/>
    <lineage>
        <taxon>Bacteria</taxon>
        <taxon>Bacillati</taxon>
        <taxon>Actinomycetota</taxon>
        <taxon>Actinomycetes</taxon>
        <taxon>Pseudonocardiales</taxon>
        <taxon>Pseudonocardiaceae</taxon>
        <taxon>Actinocrispum</taxon>
    </lineage>
</organism>
<evidence type="ECO:0000256" key="2">
    <source>
        <dbReference type="ARBA" id="ARBA00023125"/>
    </source>
</evidence>
<dbReference type="PROSITE" id="PS50977">
    <property type="entry name" value="HTH_TETR_2"/>
    <property type="match status" value="1"/>
</dbReference>
<keyword evidence="3" id="KW-0804">Transcription</keyword>
<dbReference type="RefSeq" id="WP_132123446.1">
    <property type="nucleotide sequence ID" value="NZ_SLWS01000010.1"/>
</dbReference>
<dbReference type="AlphaFoldDB" id="A0A4R2J470"/>
<comment type="caution">
    <text evidence="6">The sequence shown here is derived from an EMBL/GenBank/DDBJ whole genome shotgun (WGS) entry which is preliminary data.</text>
</comment>
<keyword evidence="2 4" id="KW-0238">DNA-binding</keyword>
<dbReference type="GO" id="GO:0000976">
    <property type="term" value="F:transcription cis-regulatory region binding"/>
    <property type="evidence" value="ECO:0007669"/>
    <property type="project" value="TreeGrafter"/>
</dbReference>
<keyword evidence="1" id="KW-0805">Transcription regulation</keyword>
<name>A0A4R2J470_9PSEU</name>
<dbReference type="InterPro" id="IPR050109">
    <property type="entry name" value="HTH-type_TetR-like_transc_reg"/>
</dbReference>
<protein>
    <submittedName>
        <fullName evidence="6">TetR family transcriptional regulator</fullName>
    </submittedName>
</protein>
<dbReference type="SUPFAM" id="SSF46689">
    <property type="entry name" value="Homeodomain-like"/>
    <property type="match status" value="1"/>
</dbReference>
<sequence>MTVNKPGRPSKATERRAEILEAMARVVSRDGLDNATVTAVADEAGMQRTLVLHYFGDRQGLLEAFIDEVVGEYGRRMVSDDTVPIQARIDHAFAYGFYDSRDDLVVWIELVAFAARDASIRIRLRALWVDHWLPEVERQLALVAPTASEEQISQVAYGLTCLSEAYWAFTLQGVDNSAHARACARLLLATLTM</sequence>
<gene>
    <name evidence="6" type="ORF">EV192_11050</name>
</gene>
<dbReference type="EMBL" id="SLWS01000010">
    <property type="protein sequence ID" value="TCO53461.1"/>
    <property type="molecule type" value="Genomic_DNA"/>
</dbReference>
<dbReference type="OrthoDB" id="9816296at2"/>
<dbReference type="InterPro" id="IPR001647">
    <property type="entry name" value="HTH_TetR"/>
</dbReference>
<evidence type="ECO:0000256" key="3">
    <source>
        <dbReference type="ARBA" id="ARBA00023163"/>
    </source>
</evidence>
<dbReference type="Pfam" id="PF00440">
    <property type="entry name" value="TetR_N"/>
    <property type="match status" value="1"/>
</dbReference>
<evidence type="ECO:0000313" key="6">
    <source>
        <dbReference type="EMBL" id="TCO53461.1"/>
    </source>
</evidence>
<dbReference type="PANTHER" id="PTHR30055">
    <property type="entry name" value="HTH-TYPE TRANSCRIPTIONAL REGULATOR RUTR"/>
    <property type="match status" value="1"/>
</dbReference>
<dbReference type="PANTHER" id="PTHR30055:SF234">
    <property type="entry name" value="HTH-TYPE TRANSCRIPTIONAL REGULATOR BETI"/>
    <property type="match status" value="1"/>
</dbReference>
<feature type="DNA-binding region" description="H-T-H motif" evidence="4">
    <location>
        <begin position="36"/>
        <end position="55"/>
    </location>
</feature>
<accession>A0A4R2J470</accession>
<dbReference type="InterPro" id="IPR009057">
    <property type="entry name" value="Homeodomain-like_sf"/>
</dbReference>
<feature type="domain" description="HTH tetR-type" evidence="5">
    <location>
        <begin position="13"/>
        <end position="73"/>
    </location>
</feature>